<comment type="caution">
    <text evidence="1">The sequence shown here is derived from an EMBL/GenBank/DDBJ whole genome shotgun (WGS) entry which is preliminary data.</text>
</comment>
<gene>
    <name evidence="1" type="ORF">AE0388_1546</name>
</gene>
<evidence type="ECO:0000313" key="2">
    <source>
        <dbReference type="Proteomes" id="UP000031488"/>
    </source>
</evidence>
<dbReference type="RefSeq" id="WP_039208844.1">
    <property type="nucleotide sequence ID" value="NZ_JTJZ01000018.1"/>
</dbReference>
<dbReference type="EMBL" id="JTJZ01000018">
    <property type="protein sequence ID" value="KHS52563.1"/>
    <property type="molecule type" value="Genomic_DNA"/>
</dbReference>
<reference evidence="1 2" key="1">
    <citation type="submission" date="2014-11" db="EMBL/GenBank/DDBJ databases">
        <title>Draft Genome Sequence of Brevibacterium linens AE038-8.</title>
        <authorList>
            <person name="Maizel D."/>
            <person name="Utturkar S.M."/>
            <person name="Brown S.D."/>
            <person name="Ferrero M."/>
            <person name="Rosen B.P."/>
        </authorList>
    </citation>
    <scope>NUCLEOTIDE SEQUENCE [LARGE SCALE GENOMIC DNA]</scope>
    <source>
        <strain evidence="1 2">AE038-8</strain>
    </source>
</reference>
<keyword evidence="2" id="KW-1185">Reference proteome</keyword>
<sequence>MIVRHLNASDIGKTVTLPTLSALGRCRSGTLHSITLETTTDTSTLRIGDHLHSVPNDATVYATTEVSGL</sequence>
<organism evidence="1 2">
    <name type="scientific">Brevibacterium linens</name>
    <dbReference type="NCBI Taxonomy" id="1703"/>
    <lineage>
        <taxon>Bacteria</taxon>
        <taxon>Bacillati</taxon>
        <taxon>Actinomycetota</taxon>
        <taxon>Actinomycetes</taxon>
        <taxon>Micrococcales</taxon>
        <taxon>Brevibacteriaceae</taxon>
        <taxon>Brevibacterium</taxon>
    </lineage>
</organism>
<dbReference type="Proteomes" id="UP000031488">
    <property type="component" value="Unassembled WGS sequence"/>
</dbReference>
<dbReference type="AlphaFoldDB" id="A0A0B9AT76"/>
<dbReference type="PATRIC" id="fig|1703.6.peg.1437"/>
<accession>A0A0B9AT76</accession>
<evidence type="ECO:0000313" key="1">
    <source>
        <dbReference type="EMBL" id="KHS52563.1"/>
    </source>
</evidence>
<name>A0A0B9AT76_BRELN</name>
<protein>
    <submittedName>
        <fullName evidence="1">Uncharacterized protein</fullName>
    </submittedName>
</protein>
<proteinExistence type="predicted"/>